<name>A0A381TMN8_9ZZZZ</name>
<organism evidence="3">
    <name type="scientific">marine metagenome</name>
    <dbReference type="NCBI Taxonomy" id="408172"/>
    <lineage>
        <taxon>unclassified sequences</taxon>
        <taxon>metagenomes</taxon>
        <taxon>ecological metagenomes</taxon>
    </lineage>
</organism>
<accession>A0A381TMN8</accession>
<gene>
    <name evidence="3" type="ORF">METZ01_LOCUS69662</name>
</gene>
<evidence type="ECO:0000256" key="1">
    <source>
        <dbReference type="ARBA" id="ARBA00023002"/>
    </source>
</evidence>
<evidence type="ECO:0000259" key="2">
    <source>
        <dbReference type="Pfam" id="PF01266"/>
    </source>
</evidence>
<sequence length="407" mass="44122">MAYEYIKASILDIGFKPWSCDLMADIADIVVVGGGVHGASTAWHLAKRNAGKIVLIEKDAIASGASGWSSAIVRMHYQLESLVKVTMYGREMYGDWENIVGVGESGFRKVGFLVLFPEDEIEHGHSVIKMQQRLGIDARYISRDEISQIEPRLSIEDVAAGAWEPNSGYADGSTVANSFVAAARSLGVEVRIGPEAVGLTTVDEKITGVETSEGMIHAGTVIVEAGFRTSALLAHHGVDLPIVPVRHAIAVVKRTQDFGDIHPVVSDRVARAYYRPEAENLTLLGEHDPLRGPVDEEVEVTKLPQMDEQVSLMERFSRRFPGQDSASMMRGYTGVYDCSPDFQPAFGKVQALDGLFVGAGFSGHGFKLSPGIGKIISDLVIDGSTDMIDVSPFRIERFAEDDLLLGG</sequence>
<dbReference type="PANTHER" id="PTHR13847:SF287">
    <property type="entry name" value="FAD-DEPENDENT OXIDOREDUCTASE DOMAIN-CONTAINING PROTEIN 1"/>
    <property type="match status" value="1"/>
</dbReference>
<feature type="non-terminal residue" evidence="3">
    <location>
        <position position="407"/>
    </location>
</feature>
<dbReference type="InterPro" id="IPR006076">
    <property type="entry name" value="FAD-dep_OxRdtase"/>
</dbReference>
<dbReference type="Gene3D" id="3.50.50.60">
    <property type="entry name" value="FAD/NAD(P)-binding domain"/>
    <property type="match status" value="1"/>
</dbReference>
<dbReference type="AlphaFoldDB" id="A0A381TMN8"/>
<dbReference type="PANTHER" id="PTHR13847">
    <property type="entry name" value="SARCOSINE DEHYDROGENASE-RELATED"/>
    <property type="match status" value="1"/>
</dbReference>
<dbReference type="GO" id="GO:0005737">
    <property type="term" value="C:cytoplasm"/>
    <property type="evidence" value="ECO:0007669"/>
    <property type="project" value="TreeGrafter"/>
</dbReference>
<dbReference type="Gene3D" id="3.30.9.10">
    <property type="entry name" value="D-Amino Acid Oxidase, subunit A, domain 2"/>
    <property type="match status" value="1"/>
</dbReference>
<feature type="domain" description="FAD dependent oxidoreductase" evidence="2">
    <location>
        <begin position="28"/>
        <end position="379"/>
    </location>
</feature>
<proteinExistence type="predicted"/>
<evidence type="ECO:0000313" key="3">
    <source>
        <dbReference type="EMBL" id="SVA16808.1"/>
    </source>
</evidence>
<dbReference type="SUPFAM" id="SSF51905">
    <property type="entry name" value="FAD/NAD(P)-binding domain"/>
    <property type="match status" value="1"/>
</dbReference>
<dbReference type="EMBL" id="UINC01004782">
    <property type="protein sequence ID" value="SVA16808.1"/>
    <property type="molecule type" value="Genomic_DNA"/>
</dbReference>
<protein>
    <recommendedName>
        <fullName evidence="2">FAD dependent oxidoreductase domain-containing protein</fullName>
    </recommendedName>
</protein>
<feature type="non-terminal residue" evidence="3">
    <location>
        <position position="1"/>
    </location>
</feature>
<dbReference type="InterPro" id="IPR036188">
    <property type="entry name" value="FAD/NAD-bd_sf"/>
</dbReference>
<dbReference type="GO" id="GO:0016491">
    <property type="term" value="F:oxidoreductase activity"/>
    <property type="evidence" value="ECO:0007669"/>
    <property type="project" value="UniProtKB-KW"/>
</dbReference>
<keyword evidence="1" id="KW-0560">Oxidoreductase</keyword>
<reference evidence="3" key="1">
    <citation type="submission" date="2018-05" db="EMBL/GenBank/DDBJ databases">
        <authorList>
            <person name="Lanie J.A."/>
            <person name="Ng W.-L."/>
            <person name="Kazmierczak K.M."/>
            <person name="Andrzejewski T.M."/>
            <person name="Davidsen T.M."/>
            <person name="Wayne K.J."/>
            <person name="Tettelin H."/>
            <person name="Glass J.I."/>
            <person name="Rusch D."/>
            <person name="Podicherti R."/>
            <person name="Tsui H.-C.T."/>
            <person name="Winkler M.E."/>
        </authorList>
    </citation>
    <scope>NUCLEOTIDE SEQUENCE</scope>
</reference>
<dbReference type="Pfam" id="PF01266">
    <property type="entry name" value="DAO"/>
    <property type="match status" value="1"/>
</dbReference>